<feature type="domain" description="SMP-30/Gluconolactonase/LRE-like region" evidence="2">
    <location>
        <begin position="41"/>
        <end position="294"/>
    </location>
</feature>
<dbReference type="GO" id="GO:0004341">
    <property type="term" value="F:gluconolactonase activity"/>
    <property type="evidence" value="ECO:0007669"/>
    <property type="project" value="UniProtKB-EC"/>
</dbReference>
<dbReference type="InterPro" id="IPR051262">
    <property type="entry name" value="SMP-30/CGR1_Lactonase"/>
</dbReference>
<keyword evidence="1 3" id="KW-0378">Hydrolase</keyword>
<dbReference type="Gene3D" id="2.120.10.30">
    <property type="entry name" value="TolB, C-terminal domain"/>
    <property type="match status" value="1"/>
</dbReference>
<dbReference type="InterPro" id="IPR013658">
    <property type="entry name" value="SGL"/>
</dbReference>
<proteinExistence type="predicted"/>
<dbReference type="Pfam" id="PF08450">
    <property type="entry name" value="SGL"/>
    <property type="match status" value="1"/>
</dbReference>
<evidence type="ECO:0000259" key="2">
    <source>
        <dbReference type="Pfam" id="PF08450"/>
    </source>
</evidence>
<keyword evidence="4" id="KW-1185">Reference proteome</keyword>
<dbReference type="EMBL" id="JAUSWJ010000001">
    <property type="protein sequence ID" value="MDQ0516839.1"/>
    <property type="molecule type" value="Genomic_DNA"/>
</dbReference>
<evidence type="ECO:0000313" key="4">
    <source>
        <dbReference type="Proteomes" id="UP001223743"/>
    </source>
</evidence>
<dbReference type="PANTHER" id="PTHR47572:SF4">
    <property type="entry name" value="LACTONASE DRP35"/>
    <property type="match status" value="1"/>
</dbReference>
<comment type="caution">
    <text evidence="3">The sequence shown here is derived from an EMBL/GenBank/DDBJ whole genome shotgun (WGS) entry which is preliminary data.</text>
</comment>
<dbReference type="EC" id="3.1.1.17" evidence="3"/>
<dbReference type="PRINTS" id="PR01790">
    <property type="entry name" value="SMP30FAMILY"/>
</dbReference>
<organism evidence="3 4">
    <name type="scientific">Kaistia geumhonensis</name>
    <dbReference type="NCBI Taxonomy" id="410839"/>
    <lineage>
        <taxon>Bacteria</taxon>
        <taxon>Pseudomonadati</taxon>
        <taxon>Pseudomonadota</taxon>
        <taxon>Alphaproteobacteria</taxon>
        <taxon>Hyphomicrobiales</taxon>
        <taxon>Kaistiaceae</taxon>
        <taxon>Kaistia</taxon>
    </lineage>
</organism>
<evidence type="ECO:0000256" key="1">
    <source>
        <dbReference type="ARBA" id="ARBA00022801"/>
    </source>
</evidence>
<gene>
    <name evidence="3" type="ORF">QO015_002452</name>
</gene>
<dbReference type="InterPro" id="IPR011042">
    <property type="entry name" value="6-blade_b-propeller_TolB-like"/>
</dbReference>
<dbReference type="SUPFAM" id="SSF63829">
    <property type="entry name" value="Calcium-dependent phosphotriesterase"/>
    <property type="match status" value="1"/>
</dbReference>
<dbReference type="Proteomes" id="UP001223743">
    <property type="component" value="Unassembled WGS sequence"/>
</dbReference>
<sequence length="309" mass="33516">MVEGKPLGPLAGPAFEIVDPRFAACMVEGAAVERIWTGSRWTEGPAWLPDRGLLVWSDIPGDRMLSFEPATGRIATFRAPAQSPNGNTVDRQGRLVTCEQTPHRIARTEPDGTMTPLVDRIDGRPFNSPNDVVVTRDGVIWFSDPSYGRDRSRRDDDGVSGCHVYRFDPASGTVRQMTHDFVMPNGLAFSPDERLLYIVDTGSTERADGPNHLRRFTVATDGPLGGGEVLVDADGGHFDGLRVDTEGRLWLADDQGIRCHLPDGTLIGRVLLPERASNLTFGGAARDTLMITATTSVYSCRVNATGAAP</sequence>
<evidence type="ECO:0000313" key="3">
    <source>
        <dbReference type="EMBL" id="MDQ0516839.1"/>
    </source>
</evidence>
<name>A0ABU0M790_9HYPH</name>
<dbReference type="PANTHER" id="PTHR47572">
    <property type="entry name" value="LIPOPROTEIN-RELATED"/>
    <property type="match status" value="1"/>
</dbReference>
<accession>A0ABU0M790</accession>
<reference evidence="3 4" key="1">
    <citation type="submission" date="2023-07" db="EMBL/GenBank/DDBJ databases">
        <title>Genomic Encyclopedia of Type Strains, Phase IV (KMG-IV): sequencing the most valuable type-strain genomes for metagenomic binning, comparative biology and taxonomic classification.</title>
        <authorList>
            <person name="Goeker M."/>
        </authorList>
    </citation>
    <scope>NUCLEOTIDE SEQUENCE [LARGE SCALE GENOMIC DNA]</scope>
    <source>
        <strain evidence="3 4">B1-1</strain>
    </source>
</reference>
<protein>
    <submittedName>
        <fullName evidence="3">Gluconolactonase</fullName>
        <ecNumber evidence="3">3.1.1.17</ecNumber>
    </submittedName>
</protein>
<dbReference type="InterPro" id="IPR005511">
    <property type="entry name" value="SMP-30"/>
</dbReference>